<dbReference type="InterPro" id="IPR001192">
    <property type="entry name" value="PI-PLC_fam"/>
</dbReference>
<dbReference type="GO" id="GO:0048015">
    <property type="term" value="P:phosphatidylinositol-mediated signaling"/>
    <property type="evidence" value="ECO:0007669"/>
    <property type="project" value="TreeGrafter"/>
</dbReference>
<dbReference type="PANTHER" id="PTHR10336:SF169">
    <property type="entry name" value="PHOSPHOINOSITIDE PHOSPHOLIPASE C"/>
    <property type="match status" value="1"/>
</dbReference>
<comment type="caution">
    <text evidence="3">The sequence shown here is derived from an EMBL/GenBank/DDBJ whole genome shotgun (WGS) entry which is preliminary data.</text>
</comment>
<name>A0A9P7G295_9AGAR</name>
<keyword evidence="1" id="KW-0378">Hydrolase</keyword>
<dbReference type="InterPro" id="IPR001711">
    <property type="entry name" value="PLipase_C_Pinositol-sp_Y"/>
</dbReference>
<reference evidence="3" key="2">
    <citation type="submission" date="2021-10" db="EMBL/GenBank/DDBJ databases">
        <title>Phylogenomics reveals ancestral predisposition of the termite-cultivated fungus Termitomyces towards a domesticated lifestyle.</title>
        <authorList>
            <person name="Auxier B."/>
            <person name="Grum-Grzhimaylo A."/>
            <person name="Cardenas M.E."/>
            <person name="Lodge J.D."/>
            <person name="Laessoe T."/>
            <person name="Pedersen O."/>
            <person name="Smith M.E."/>
            <person name="Kuyper T.W."/>
            <person name="Franco-Molano E.A."/>
            <person name="Baroni T.J."/>
            <person name="Aanen D.K."/>
        </authorList>
    </citation>
    <scope>NUCLEOTIDE SEQUENCE</scope>
    <source>
        <strain evidence="3">AP01</strain>
        <tissue evidence="3">Mycelium</tissue>
    </source>
</reference>
<dbReference type="Gene3D" id="3.20.20.190">
    <property type="entry name" value="Phosphatidylinositol (PI) phosphodiesterase"/>
    <property type="match status" value="1"/>
</dbReference>
<dbReference type="GO" id="GO:0051209">
    <property type="term" value="P:release of sequestered calcium ion into cytosol"/>
    <property type="evidence" value="ECO:0007669"/>
    <property type="project" value="TreeGrafter"/>
</dbReference>
<evidence type="ECO:0000313" key="3">
    <source>
        <dbReference type="EMBL" id="KAG5641631.1"/>
    </source>
</evidence>
<protein>
    <recommendedName>
        <fullName evidence="1">Phosphoinositide phospholipase C</fullName>
        <ecNumber evidence="1">3.1.4.11</ecNumber>
    </recommendedName>
</protein>
<reference evidence="3" key="1">
    <citation type="submission" date="2020-07" db="EMBL/GenBank/DDBJ databases">
        <authorList>
            <person name="Nieuwenhuis M."/>
            <person name="Van De Peppel L.J.J."/>
        </authorList>
    </citation>
    <scope>NUCLEOTIDE SEQUENCE</scope>
    <source>
        <strain evidence="3">AP01</strain>
        <tissue evidence="3">Mycelium</tissue>
    </source>
</reference>
<gene>
    <name evidence="3" type="ORF">DXG03_004567</name>
</gene>
<keyword evidence="1" id="KW-0443">Lipid metabolism</keyword>
<proteinExistence type="predicted"/>
<dbReference type="InterPro" id="IPR035892">
    <property type="entry name" value="C2_domain_sf"/>
</dbReference>
<dbReference type="GO" id="GO:0016042">
    <property type="term" value="P:lipid catabolic process"/>
    <property type="evidence" value="ECO:0007669"/>
    <property type="project" value="UniProtKB-KW"/>
</dbReference>
<sequence>MVEPQSTDLTNRLVDLYQFDTMHNVLPPIDSTTSTVRISPAILEFIEANIDHTPDALLQLPIVAPYPVDDSLPLTHYFVSSSHNTYLLSRQIIGRSSADSYTHVISRNGRCVEIDVWPSQKGLVVTHGYTFSKGVSFDSVCTAIGDAVSPDDWPVLVSLECHVDVEGQAELVRIVREAWGSKLVDGPLEGVEDEKVAPRDIMGRILLMVEYYPIPAAGTTCEEYDSSVSSSEGGAEEAVWPKGGKKHQHARISEELALLGYYARSMKPGKDICDPKHVLINISESGVSSLLPASLTGLITHGQRYLRRIYPRGTRISSSNPHPLLFWSSGAHVVSLNWQSFDCGMQVNEAMFVGGPGWAVKPAALRGVEGLTQRRMRLEGKVVGISSLPPPNGRTDKNFLTYIRAQLLRADKSPDKEWRSKTVKTRDVPASGADAIWDGAFEWEFEDDELAFLRLIVSESEFGPDGNLAVFCARVEHLQSGWHLVRMLDMKGKNSGATVLACFSTTHLER</sequence>
<accession>A0A9P7G295</accession>
<organism evidence="3 4">
    <name type="scientific">Asterophora parasitica</name>
    <dbReference type="NCBI Taxonomy" id="117018"/>
    <lineage>
        <taxon>Eukaryota</taxon>
        <taxon>Fungi</taxon>
        <taxon>Dikarya</taxon>
        <taxon>Basidiomycota</taxon>
        <taxon>Agaricomycotina</taxon>
        <taxon>Agaricomycetes</taxon>
        <taxon>Agaricomycetidae</taxon>
        <taxon>Agaricales</taxon>
        <taxon>Tricholomatineae</taxon>
        <taxon>Lyophyllaceae</taxon>
        <taxon>Asterophora</taxon>
    </lineage>
</organism>
<dbReference type="Proteomes" id="UP000775547">
    <property type="component" value="Unassembled WGS sequence"/>
</dbReference>
<dbReference type="InterPro" id="IPR017946">
    <property type="entry name" value="PLC-like_Pdiesterase_TIM-brl"/>
</dbReference>
<dbReference type="EMBL" id="JABCKV010000277">
    <property type="protein sequence ID" value="KAG5641631.1"/>
    <property type="molecule type" value="Genomic_DNA"/>
</dbReference>
<keyword evidence="4" id="KW-1185">Reference proteome</keyword>
<dbReference type="PRINTS" id="PR00390">
    <property type="entry name" value="PHPHLIPASEC"/>
</dbReference>
<feature type="domain" description="PI-PLC Y-box" evidence="2">
    <location>
        <begin position="281"/>
        <end position="366"/>
    </location>
</feature>
<evidence type="ECO:0000256" key="1">
    <source>
        <dbReference type="RuleBase" id="RU361133"/>
    </source>
</evidence>
<dbReference type="EC" id="3.1.4.11" evidence="1"/>
<dbReference type="Pfam" id="PF00388">
    <property type="entry name" value="PI-PLC-X"/>
    <property type="match status" value="1"/>
</dbReference>
<dbReference type="SMART" id="SM00148">
    <property type="entry name" value="PLCXc"/>
    <property type="match status" value="1"/>
</dbReference>
<keyword evidence="1" id="KW-0442">Lipid degradation</keyword>
<dbReference type="SUPFAM" id="SSF49562">
    <property type="entry name" value="C2 domain (Calcium/lipid-binding domain, CaLB)"/>
    <property type="match status" value="1"/>
</dbReference>
<dbReference type="PROSITE" id="PS50007">
    <property type="entry name" value="PIPLC_X_DOMAIN"/>
    <property type="match status" value="1"/>
</dbReference>
<dbReference type="Gene3D" id="2.60.40.150">
    <property type="entry name" value="C2 domain"/>
    <property type="match status" value="1"/>
</dbReference>
<dbReference type="SMART" id="SM00149">
    <property type="entry name" value="PLCYc"/>
    <property type="match status" value="1"/>
</dbReference>
<dbReference type="InterPro" id="IPR000909">
    <property type="entry name" value="PLipase_C_PInositol-sp_X_dom"/>
</dbReference>
<dbReference type="SUPFAM" id="SSF51695">
    <property type="entry name" value="PLC-like phosphodiesterases"/>
    <property type="match status" value="1"/>
</dbReference>
<dbReference type="GO" id="GO:0004435">
    <property type="term" value="F:phosphatidylinositol-4,5-bisphosphate phospholipase C activity"/>
    <property type="evidence" value="ECO:0007669"/>
    <property type="project" value="UniProtKB-EC"/>
</dbReference>
<dbReference type="PANTHER" id="PTHR10336">
    <property type="entry name" value="PHOSPHOINOSITIDE-SPECIFIC PHOSPHOLIPASE C FAMILY PROTEIN"/>
    <property type="match status" value="1"/>
</dbReference>
<dbReference type="OrthoDB" id="269822at2759"/>
<dbReference type="PROSITE" id="PS50008">
    <property type="entry name" value="PIPLC_Y_DOMAIN"/>
    <property type="match status" value="1"/>
</dbReference>
<evidence type="ECO:0000259" key="2">
    <source>
        <dbReference type="PROSITE" id="PS50008"/>
    </source>
</evidence>
<evidence type="ECO:0000313" key="4">
    <source>
        <dbReference type="Proteomes" id="UP000775547"/>
    </source>
</evidence>
<comment type="catalytic activity">
    <reaction evidence="1">
        <text>a 1,2-diacyl-sn-glycero-3-phospho-(1D-myo-inositol-4,5-bisphosphate) + H2O = 1D-myo-inositol 1,4,5-trisphosphate + a 1,2-diacyl-sn-glycerol + H(+)</text>
        <dbReference type="Rhea" id="RHEA:33179"/>
        <dbReference type="ChEBI" id="CHEBI:15377"/>
        <dbReference type="ChEBI" id="CHEBI:15378"/>
        <dbReference type="ChEBI" id="CHEBI:17815"/>
        <dbReference type="ChEBI" id="CHEBI:58456"/>
        <dbReference type="ChEBI" id="CHEBI:203600"/>
        <dbReference type="EC" id="3.1.4.11"/>
    </reaction>
</comment>
<dbReference type="Pfam" id="PF00387">
    <property type="entry name" value="PI-PLC-Y"/>
    <property type="match status" value="1"/>
</dbReference>
<dbReference type="AlphaFoldDB" id="A0A9P7G295"/>